<dbReference type="InterPro" id="IPR051204">
    <property type="entry name" value="ABC_transp_perm/SBD"/>
</dbReference>
<protein>
    <submittedName>
        <fullName evidence="8">Osmoprotectant transport system permease protein</fullName>
    </submittedName>
</protein>
<feature type="transmembrane region" description="Helical" evidence="6">
    <location>
        <begin position="185"/>
        <end position="211"/>
    </location>
</feature>
<keyword evidence="5 6" id="KW-0472">Membrane</keyword>
<gene>
    <name evidence="8" type="ORF">SAMN04489747_1242</name>
</gene>
<dbReference type="PANTHER" id="PTHR30177:SF33">
    <property type="entry name" value="POSSIBLE OSMOPROTECTANT (GLYCINE BETAINE_CARNITINE_CHOLINE_L-PROLINE) TRANSPORT INTEGRAL MEMBRANE PROTEIN ABC TRANSPORTER PROZ"/>
    <property type="match status" value="1"/>
</dbReference>
<dbReference type="GO" id="GO:0055085">
    <property type="term" value="P:transmembrane transport"/>
    <property type="evidence" value="ECO:0007669"/>
    <property type="project" value="InterPro"/>
</dbReference>
<dbReference type="AlphaFoldDB" id="A0A1G6VSA8"/>
<keyword evidence="9" id="KW-1185">Reference proteome</keyword>
<comment type="subcellular location">
    <subcellularLocation>
        <location evidence="6">Cell membrane</location>
        <topology evidence="6">Multi-pass membrane protein</topology>
    </subcellularLocation>
    <subcellularLocation>
        <location evidence="1">Membrane</location>
        <topology evidence="1">Multi-pass membrane protein</topology>
    </subcellularLocation>
</comment>
<reference evidence="8 9" key="1">
    <citation type="submission" date="2016-10" db="EMBL/GenBank/DDBJ databases">
        <authorList>
            <person name="de Groot N.N."/>
        </authorList>
    </citation>
    <scope>NUCLEOTIDE SEQUENCE [LARGE SCALE GENOMIC DNA]</scope>
    <source>
        <strain evidence="8 9">MON 2.2</strain>
    </source>
</reference>
<feature type="domain" description="ABC transmembrane type-1" evidence="7">
    <location>
        <begin position="23"/>
        <end position="204"/>
    </location>
</feature>
<dbReference type="Gene3D" id="1.10.3720.10">
    <property type="entry name" value="MetI-like"/>
    <property type="match status" value="1"/>
</dbReference>
<dbReference type="CDD" id="cd06261">
    <property type="entry name" value="TM_PBP2"/>
    <property type="match status" value="1"/>
</dbReference>
<dbReference type="InterPro" id="IPR000515">
    <property type="entry name" value="MetI-like"/>
</dbReference>
<dbReference type="Proteomes" id="UP000198546">
    <property type="component" value="Chromosome i"/>
</dbReference>
<proteinExistence type="inferred from homology"/>
<evidence type="ECO:0000256" key="1">
    <source>
        <dbReference type="ARBA" id="ARBA00004141"/>
    </source>
</evidence>
<feature type="transmembrane region" description="Helical" evidence="6">
    <location>
        <begin position="153"/>
        <end position="173"/>
    </location>
</feature>
<dbReference type="RefSeq" id="WP_090591605.1">
    <property type="nucleotide sequence ID" value="NZ_LT629688.1"/>
</dbReference>
<evidence type="ECO:0000256" key="5">
    <source>
        <dbReference type="ARBA" id="ARBA00023136"/>
    </source>
</evidence>
<keyword evidence="2 6" id="KW-0813">Transport</keyword>
<dbReference type="PANTHER" id="PTHR30177">
    <property type="entry name" value="GLYCINE BETAINE/L-PROLINE TRANSPORT SYSTEM PERMEASE PROTEIN PROW"/>
    <property type="match status" value="1"/>
</dbReference>
<feature type="transmembrane region" description="Helical" evidence="6">
    <location>
        <begin position="71"/>
        <end position="97"/>
    </location>
</feature>
<dbReference type="Pfam" id="PF00528">
    <property type="entry name" value="BPD_transp_1"/>
    <property type="match status" value="1"/>
</dbReference>
<evidence type="ECO:0000313" key="8">
    <source>
        <dbReference type="EMBL" id="SDD56439.1"/>
    </source>
</evidence>
<evidence type="ECO:0000256" key="2">
    <source>
        <dbReference type="ARBA" id="ARBA00022448"/>
    </source>
</evidence>
<sequence>MNAFSYLLDPNSWSGSGGIWVRLGEHLGYSVAAVLLAAVVAVPVGVVVGHTRRGDAVVSGVSNAARAIPTLGLLVLVVTLLGTGQLPVVLALAVLAVPPILVNTAAGVRGADASAVHAGRALGMTPWQLVRGVELPLALPLIISGLRNASLQVVATATVAALAAAGGLGRFVVDGQGLGPGGYPQMFAGALLVALMAIVIDLLLGGLGWWLRRRSRRVRRGDRSELDALEQTRS</sequence>
<organism evidence="8 9">
    <name type="scientific">Auraticoccus monumenti</name>
    <dbReference type="NCBI Taxonomy" id="675864"/>
    <lineage>
        <taxon>Bacteria</taxon>
        <taxon>Bacillati</taxon>
        <taxon>Actinomycetota</taxon>
        <taxon>Actinomycetes</taxon>
        <taxon>Propionibacteriales</taxon>
        <taxon>Propionibacteriaceae</taxon>
        <taxon>Auraticoccus</taxon>
    </lineage>
</organism>
<dbReference type="EMBL" id="LT629688">
    <property type="protein sequence ID" value="SDD56439.1"/>
    <property type="molecule type" value="Genomic_DNA"/>
</dbReference>
<keyword evidence="4 6" id="KW-1133">Transmembrane helix</keyword>
<evidence type="ECO:0000256" key="4">
    <source>
        <dbReference type="ARBA" id="ARBA00022989"/>
    </source>
</evidence>
<dbReference type="STRING" id="675864.SAMN04489747_1242"/>
<evidence type="ECO:0000259" key="7">
    <source>
        <dbReference type="PROSITE" id="PS50928"/>
    </source>
</evidence>
<dbReference type="GO" id="GO:0031460">
    <property type="term" value="P:glycine betaine transport"/>
    <property type="evidence" value="ECO:0007669"/>
    <property type="project" value="TreeGrafter"/>
</dbReference>
<dbReference type="GO" id="GO:0005886">
    <property type="term" value="C:plasma membrane"/>
    <property type="evidence" value="ECO:0007669"/>
    <property type="project" value="UniProtKB-SubCell"/>
</dbReference>
<evidence type="ECO:0000313" key="9">
    <source>
        <dbReference type="Proteomes" id="UP000198546"/>
    </source>
</evidence>
<dbReference type="SUPFAM" id="SSF161098">
    <property type="entry name" value="MetI-like"/>
    <property type="match status" value="1"/>
</dbReference>
<keyword evidence="3 6" id="KW-0812">Transmembrane</keyword>
<dbReference type="OrthoDB" id="5244012at2"/>
<comment type="similarity">
    <text evidence="6">Belongs to the binding-protein-dependent transport system permease family.</text>
</comment>
<feature type="transmembrane region" description="Helical" evidence="6">
    <location>
        <begin position="27"/>
        <end position="50"/>
    </location>
</feature>
<accession>A0A1G6VSA8</accession>
<dbReference type="PROSITE" id="PS50928">
    <property type="entry name" value="ABC_TM1"/>
    <property type="match status" value="1"/>
</dbReference>
<dbReference type="InterPro" id="IPR035906">
    <property type="entry name" value="MetI-like_sf"/>
</dbReference>
<evidence type="ECO:0000256" key="6">
    <source>
        <dbReference type="RuleBase" id="RU363032"/>
    </source>
</evidence>
<evidence type="ECO:0000256" key="3">
    <source>
        <dbReference type="ARBA" id="ARBA00022692"/>
    </source>
</evidence>
<name>A0A1G6VSA8_9ACTN</name>